<reference evidence="4 5" key="1">
    <citation type="submission" date="2019-05" db="EMBL/GenBank/DDBJ databases">
        <title>Emergence of the Ug99 lineage of the wheat stem rust pathogen through somatic hybridization.</title>
        <authorList>
            <person name="Li F."/>
            <person name="Upadhyaya N.M."/>
            <person name="Sperschneider J."/>
            <person name="Matny O."/>
            <person name="Nguyen-Phuc H."/>
            <person name="Mago R."/>
            <person name="Raley C."/>
            <person name="Miller M.E."/>
            <person name="Silverstein K.A.T."/>
            <person name="Henningsen E."/>
            <person name="Hirsch C.D."/>
            <person name="Visser B."/>
            <person name="Pretorius Z.A."/>
            <person name="Steffenson B.J."/>
            <person name="Schwessinger B."/>
            <person name="Dodds P.N."/>
            <person name="Figueroa M."/>
        </authorList>
    </citation>
    <scope>NUCLEOTIDE SEQUENCE [LARGE SCALE GENOMIC DNA]</scope>
    <source>
        <strain evidence="4">21-0</strain>
    </source>
</reference>
<dbReference type="Proteomes" id="UP000324748">
    <property type="component" value="Unassembled WGS sequence"/>
</dbReference>
<comment type="caution">
    <text evidence="4">The sequence shown here is derived from an EMBL/GenBank/DDBJ whole genome shotgun (WGS) entry which is preliminary data.</text>
</comment>
<dbReference type="Pfam" id="PF13359">
    <property type="entry name" value="DDE_Tnp_4"/>
    <property type="match status" value="1"/>
</dbReference>
<evidence type="ECO:0000313" key="4">
    <source>
        <dbReference type="EMBL" id="KAA1074377.1"/>
    </source>
</evidence>
<dbReference type="InterPro" id="IPR027806">
    <property type="entry name" value="HARBI1_dom"/>
</dbReference>
<evidence type="ECO:0000313" key="5">
    <source>
        <dbReference type="Proteomes" id="UP000324748"/>
    </source>
</evidence>
<keyword evidence="2" id="KW-0479">Metal-binding</keyword>
<name>A0A5B0MB75_PUCGR</name>
<comment type="cofactor">
    <cofactor evidence="1">
        <name>a divalent metal cation</name>
        <dbReference type="ChEBI" id="CHEBI:60240"/>
    </cofactor>
</comment>
<dbReference type="PANTHER" id="PTHR48471">
    <property type="entry name" value="DDE TNP4 DOMAIN-CONTAINING PROTEIN"/>
    <property type="match status" value="1"/>
</dbReference>
<protein>
    <recommendedName>
        <fullName evidence="3">DDE Tnp4 domain-containing protein</fullName>
    </recommendedName>
</protein>
<proteinExistence type="predicted"/>
<sequence length="192" mass="21343">MSAYSLQQIFAVTPAACSRYLNCGMTHLLAVLKNHPKAKICWPSKEQSIRPYSEAIQRKVPLLTHCFGFVDGLNLPILVSDDDDIQNAYYNGWTCAHYCSCIVAFAPDGTIMYAILNAPGLWHGAAIAEPLYHVLLDNTPPGYRILSDTAFPQKSERIEHRILAPAKKGDRLPSTPRSFSRLKLLNEQVVSA</sequence>
<dbReference type="OrthoDB" id="78198at2759"/>
<evidence type="ECO:0000259" key="3">
    <source>
        <dbReference type="Pfam" id="PF13359"/>
    </source>
</evidence>
<evidence type="ECO:0000256" key="1">
    <source>
        <dbReference type="ARBA" id="ARBA00001968"/>
    </source>
</evidence>
<organism evidence="4 5">
    <name type="scientific">Puccinia graminis f. sp. tritici</name>
    <dbReference type="NCBI Taxonomy" id="56615"/>
    <lineage>
        <taxon>Eukaryota</taxon>
        <taxon>Fungi</taxon>
        <taxon>Dikarya</taxon>
        <taxon>Basidiomycota</taxon>
        <taxon>Pucciniomycotina</taxon>
        <taxon>Pucciniomycetes</taxon>
        <taxon>Pucciniales</taxon>
        <taxon>Pucciniaceae</taxon>
        <taxon>Puccinia</taxon>
    </lineage>
</organism>
<gene>
    <name evidence="4" type="ORF">PGT21_003196</name>
</gene>
<keyword evidence="5" id="KW-1185">Reference proteome</keyword>
<dbReference type="GO" id="GO:0046872">
    <property type="term" value="F:metal ion binding"/>
    <property type="evidence" value="ECO:0007669"/>
    <property type="project" value="UniProtKB-KW"/>
</dbReference>
<dbReference type="AlphaFoldDB" id="A0A5B0MB75"/>
<feature type="domain" description="DDE Tnp4" evidence="3">
    <location>
        <begin position="70"/>
        <end position="178"/>
    </location>
</feature>
<dbReference type="PANTHER" id="PTHR48471:SF1">
    <property type="entry name" value="DDE TNP4 DOMAIN-CONTAINING PROTEIN"/>
    <property type="match status" value="1"/>
</dbReference>
<evidence type="ECO:0000256" key="2">
    <source>
        <dbReference type="ARBA" id="ARBA00022723"/>
    </source>
</evidence>
<dbReference type="EMBL" id="VSWC01000157">
    <property type="protein sequence ID" value="KAA1074377.1"/>
    <property type="molecule type" value="Genomic_DNA"/>
</dbReference>
<accession>A0A5B0MB75</accession>